<evidence type="ECO:0000313" key="3">
    <source>
        <dbReference type="WBParaSite" id="HPLM_0000473701-mRNA-1"/>
    </source>
</evidence>
<reference evidence="1 2" key="2">
    <citation type="submission" date="2018-11" db="EMBL/GenBank/DDBJ databases">
        <authorList>
            <consortium name="Pathogen Informatics"/>
        </authorList>
    </citation>
    <scope>NUCLEOTIDE SEQUENCE [LARGE SCALE GENOMIC DNA]</scope>
    <source>
        <strain evidence="1 2">MHpl1</strain>
    </source>
</reference>
<accession>A0A158QKK3</accession>
<dbReference type="EMBL" id="UZAF01016242">
    <property type="protein sequence ID" value="VDO23891.1"/>
    <property type="molecule type" value="Genomic_DNA"/>
</dbReference>
<evidence type="ECO:0000313" key="1">
    <source>
        <dbReference type="EMBL" id="VDO23891.1"/>
    </source>
</evidence>
<reference evidence="3" key="1">
    <citation type="submission" date="2016-04" db="UniProtKB">
        <authorList>
            <consortium name="WormBaseParasite"/>
        </authorList>
    </citation>
    <scope>IDENTIFICATION</scope>
</reference>
<keyword evidence="2" id="KW-1185">Reference proteome</keyword>
<dbReference type="OrthoDB" id="5814166at2759"/>
<sequence length="169" mass="18994">MKAANGKNLTHSIDDTVHGIETVPLKKEKEMWIGGSVFINAPPKGLGRDATASTDCLPPASPLALPRLARQLAGSLVGTPARRRTMKAAIQVDPVQLKMREQRLRWYERAMKRSPNHPIKEAMEFEAQGKRPRGVPKKRWRDVINMDLAEAEVTAEDAVNRTKWRPLQE</sequence>
<dbReference type="STRING" id="6290.A0A158QKK3"/>
<proteinExistence type="predicted"/>
<organism evidence="3">
    <name type="scientific">Haemonchus placei</name>
    <name type="common">Barber's pole worm</name>
    <dbReference type="NCBI Taxonomy" id="6290"/>
    <lineage>
        <taxon>Eukaryota</taxon>
        <taxon>Metazoa</taxon>
        <taxon>Ecdysozoa</taxon>
        <taxon>Nematoda</taxon>
        <taxon>Chromadorea</taxon>
        <taxon>Rhabditida</taxon>
        <taxon>Rhabditina</taxon>
        <taxon>Rhabditomorpha</taxon>
        <taxon>Strongyloidea</taxon>
        <taxon>Trichostrongylidae</taxon>
        <taxon>Haemonchus</taxon>
    </lineage>
</organism>
<gene>
    <name evidence="1" type="ORF">HPLM_LOCUS4729</name>
</gene>
<name>A0A158QKK3_HAEPC</name>
<protein>
    <submittedName>
        <fullName evidence="1 3">Uncharacterized protein</fullName>
    </submittedName>
</protein>
<dbReference type="Proteomes" id="UP000268014">
    <property type="component" value="Unassembled WGS sequence"/>
</dbReference>
<dbReference type="WBParaSite" id="HPLM_0000473701-mRNA-1">
    <property type="protein sequence ID" value="HPLM_0000473701-mRNA-1"/>
    <property type="gene ID" value="HPLM_0000473701"/>
</dbReference>
<dbReference type="AlphaFoldDB" id="A0A158QKK3"/>
<evidence type="ECO:0000313" key="2">
    <source>
        <dbReference type="Proteomes" id="UP000268014"/>
    </source>
</evidence>